<feature type="transmembrane region" description="Helical" evidence="1">
    <location>
        <begin position="159"/>
        <end position="179"/>
    </location>
</feature>
<reference evidence="2" key="1">
    <citation type="submission" date="2022-06" db="EMBL/GenBank/DDBJ databases">
        <authorList>
            <person name="Berger JAMES D."/>
            <person name="Berger JAMES D."/>
        </authorList>
    </citation>
    <scope>NUCLEOTIDE SEQUENCE [LARGE SCALE GENOMIC DNA]</scope>
</reference>
<proteinExistence type="predicted"/>
<evidence type="ECO:0000313" key="4">
    <source>
        <dbReference type="WBParaSite" id="TREG1_120690.6"/>
    </source>
</evidence>
<sequence>MLPNLPGKIVKNLANYPALIKQSALELFERVKSSDRRIYEVYDNLTGLDRVRSLHVGVAEAEKNFTQKQVKRKECQKEVFLLEEARNRINVQMDSVRRSDESFLKLVTELHELSRQYQLARDRLTSIESDEHIAFEQFSSILRHSQAEERIQANRMRQWTVGFSLAAGLIGFGATWIRFRQLDKQTSSNHLTAASSEVAEFSTQDLITAVQLSEKKYRAVLNELVVLINNLNDSVKSINEAALKVAEFSTQDLITAVQLSEKSVKSINEAALKISSADHLPMKPSSSLTDIDKFKVFDKNMSYTSYAGIAALASVLLLFWLNR</sequence>
<keyword evidence="1" id="KW-0812">Transmembrane</keyword>
<dbReference type="WBParaSite" id="TREG1_120690.6">
    <property type="protein sequence ID" value="TREG1_120690.6"/>
    <property type="gene ID" value="TREG1_120690"/>
</dbReference>
<evidence type="ECO:0000313" key="3">
    <source>
        <dbReference type="WBParaSite" id="TREG1_120690.4"/>
    </source>
</evidence>
<keyword evidence="1" id="KW-1133">Transmembrane helix</keyword>
<evidence type="ECO:0000256" key="1">
    <source>
        <dbReference type="SAM" id="Phobius"/>
    </source>
</evidence>
<keyword evidence="1" id="KW-0472">Membrane</keyword>
<dbReference type="Proteomes" id="UP000050795">
    <property type="component" value="Unassembled WGS sequence"/>
</dbReference>
<dbReference type="AlphaFoldDB" id="A0AA85J271"/>
<keyword evidence="2" id="KW-1185">Reference proteome</keyword>
<reference evidence="3 4" key="2">
    <citation type="submission" date="2023-11" db="UniProtKB">
        <authorList>
            <consortium name="WormBaseParasite"/>
        </authorList>
    </citation>
    <scope>IDENTIFICATION</scope>
</reference>
<dbReference type="PANTHER" id="PTHR28624">
    <property type="entry name" value="COILED-COIL DOMAIN-CONTAINING PROTEIN 51"/>
    <property type="match status" value="1"/>
</dbReference>
<accession>A0AA85J271</accession>
<name>A0AA85J271_TRIRE</name>
<evidence type="ECO:0000313" key="2">
    <source>
        <dbReference type="Proteomes" id="UP000050795"/>
    </source>
</evidence>
<dbReference type="InterPro" id="IPR037660">
    <property type="entry name" value="CCDC51"/>
</dbReference>
<dbReference type="WBParaSite" id="TREG1_120690.7">
    <property type="protein sequence ID" value="TREG1_120690.7"/>
    <property type="gene ID" value="TREG1_120690"/>
</dbReference>
<feature type="transmembrane region" description="Helical" evidence="1">
    <location>
        <begin position="303"/>
        <end position="321"/>
    </location>
</feature>
<dbReference type="PANTHER" id="PTHR28624:SF1">
    <property type="entry name" value="MITOCHONDRIAL POTASSIUM CHANNEL"/>
    <property type="match status" value="1"/>
</dbReference>
<dbReference type="WBParaSite" id="TREG1_120690.4">
    <property type="protein sequence ID" value="TREG1_120690.4"/>
    <property type="gene ID" value="TREG1_120690"/>
</dbReference>
<protein>
    <submittedName>
        <fullName evidence="3 4">CHASE3 domain-containing protein</fullName>
    </submittedName>
</protein>
<organism evidence="2 3">
    <name type="scientific">Trichobilharzia regenti</name>
    <name type="common">Nasal bird schistosome</name>
    <dbReference type="NCBI Taxonomy" id="157069"/>
    <lineage>
        <taxon>Eukaryota</taxon>
        <taxon>Metazoa</taxon>
        <taxon>Spiralia</taxon>
        <taxon>Lophotrochozoa</taxon>
        <taxon>Platyhelminthes</taxon>
        <taxon>Trematoda</taxon>
        <taxon>Digenea</taxon>
        <taxon>Strigeidida</taxon>
        <taxon>Schistosomatoidea</taxon>
        <taxon>Schistosomatidae</taxon>
        <taxon>Trichobilharzia</taxon>
    </lineage>
</organism>